<keyword evidence="1" id="KW-1133">Transmembrane helix</keyword>
<dbReference type="OrthoDB" id="1644899at2"/>
<evidence type="ECO:0008006" key="4">
    <source>
        <dbReference type="Google" id="ProtNLM"/>
    </source>
</evidence>
<feature type="transmembrane region" description="Helical" evidence="1">
    <location>
        <begin position="142"/>
        <end position="160"/>
    </location>
</feature>
<protein>
    <recommendedName>
        <fullName evidence="4">Histidine kinase N-terminal 7TM region domain-containing protein</fullName>
    </recommendedName>
</protein>
<accession>A0A1I0QHC8</accession>
<dbReference type="Proteomes" id="UP000199701">
    <property type="component" value="Unassembled WGS sequence"/>
</dbReference>
<dbReference type="AlphaFoldDB" id="A0A1I0QHC8"/>
<feature type="transmembrane region" description="Helical" evidence="1">
    <location>
        <begin position="34"/>
        <end position="57"/>
    </location>
</feature>
<keyword evidence="1" id="KW-0812">Transmembrane</keyword>
<dbReference type="EMBL" id="FOJI01000008">
    <property type="protein sequence ID" value="SEW26384.1"/>
    <property type="molecule type" value="Genomic_DNA"/>
</dbReference>
<evidence type="ECO:0000313" key="3">
    <source>
        <dbReference type="Proteomes" id="UP000199701"/>
    </source>
</evidence>
<keyword evidence="3" id="KW-1185">Reference proteome</keyword>
<feature type="transmembrane region" description="Helical" evidence="1">
    <location>
        <begin position="172"/>
        <end position="191"/>
    </location>
</feature>
<sequence length="221" mass="25474">MQAIMESIFDIAYLVTAGLLGILILKNAKGKNEYILFGSMTLLLGLGDSFHLIARIYAMWNGGTQNYPVALGFGKLVTSITMTVFYILLYHFWQKHNHINISKRSSKIITFIIYGLAIARIGLCVFPQNGWFVNDSSYEWGIYRNIPFIVMGGMIAVLYFKKNFLIKDRYFRFMWLAIAISFVFYVITVLGTEFYPLLGMMMIPKTCAYIWMITMGYRELT</sequence>
<feature type="transmembrane region" description="Helical" evidence="1">
    <location>
        <begin position="69"/>
        <end position="90"/>
    </location>
</feature>
<evidence type="ECO:0000256" key="1">
    <source>
        <dbReference type="SAM" id="Phobius"/>
    </source>
</evidence>
<evidence type="ECO:0000313" key="2">
    <source>
        <dbReference type="EMBL" id="SEW26384.1"/>
    </source>
</evidence>
<feature type="transmembrane region" description="Helical" evidence="1">
    <location>
        <begin position="111"/>
        <end position="130"/>
    </location>
</feature>
<feature type="transmembrane region" description="Helical" evidence="1">
    <location>
        <begin position="6"/>
        <end position="25"/>
    </location>
</feature>
<reference evidence="2 3" key="1">
    <citation type="submission" date="2016-10" db="EMBL/GenBank/DDBJ databases">
        <authorList>
            <person name="de Groot N.N."/>
        </authorList>
    </citation>
    <scope>NUCLEOTIDE SEQUENCE [LARGE SCALE GENOMIC DNA]</scope>
    <source>
        <strain evidence="2 3">DSM 9179</strain>
    </source>
</reference>
<gene>
    <name evidence="2" type="ORF">SAMN05421659_10818</name>
</gene>
<organism evidence="2 3">
    <name type="scientific">[Clostridium] fimetarium</name>
    <dbReference type="NCBI Taxonomy" id="99656"/>
    <lineage>
        <taxon>Bacteria</taxon>
        <taxon>Bacillati</taxon>
        <taxon>Bacillota</taxon>
        <taxon>Clostridia</taxon>
        <taxon>Lachnospirales</taxon>
        <taxon>Lachnospiraceae</taxon>
    </lineage>
</organism>
<dbReference type="RefSeq" id="WP_092453931.1">
    <property type="nucleotide sequence ID" value="NZ_FOJI01000008.1"/>
</dbReference>
<name>A0A1I0QHC8_9FIRM</name>
<keyword evidence="1" id="KW-0472">Membrane</keyword>
<proteinExistence type="predicted"/>